<sequence length="88" mass="10066">MGQQQGKSLAEDEGKVKSKRKKVLRWGNFGQALYKKGEISLFSTAIRRKFEPVGYRSDPCYYVGLNALQSLLQQKNCTYESKAYLLKP</sequence>
<protein>
    <submittedName>
        <fullName evidence="2">Uncharacterized protein</fullName>
    </submittedName>
</protein>
<organism evidence="2 3">
    <name type="scientific">Candidatus Methanofishera endochildressiae</name>
    <dbReference type="NCBI Taxonomy" id="2738884"/>
    <lineage>
        <taxon>Bacteria</taxon>
        <taxon>Pseudomonadati</taxon>
        <taxon>Pseudomonadota</taxon>
        <taxon>Gammaproteobacteria</taxon>
        <taxon>Candidatus Methanofishera</taxon>
    </lineage>
</organism>
<proteinExistence type="predicted"/>
<evidence type="ECO:0000313" key="2">
    <source>
        <dbReference type="EMBL" id="NYT46918.1"/>
    </source>
</evidence>
<feature type="region of interest" description="Disordered" evidence="1">
    <location>
        <begin position="1"/>
        <end position="20"/>
    </location>
</feature>
<accession>A0A7Z0MNN6</accession>
<gene>
    <name evidence="2" type="ORF">H0A75_04090</name>
</gene>
<dbReference type="Proteomes" id="UP000537890">
    <property type="component" value="Unassembled WGS sequence"/>
</dbReference>
<dbReference type="EMBL" id="JACCHS010000056">
    <property type="protein sequence ID" value="NYT46918.1"/>
    <property type="molecule type" value="Genomic_DNA"/>
</dbReference>
<dbReference type="AlphaFoldDB" id="A0A7Z0MNN6"/>
<evidence type="ECO:0000256" key="1">
    <source>
        <dbReference type="SAM" id="MobiDB-lite"/>
    </source>
</evidence>
<evidence type="ECO:0000313" key="3">
    <source>
        <dbReference type="Proteomes" id="UP000537890"/>
    </source>
</evidence>
<reference evidence="2 3" key="1">
    <citation type="submission" date="2020-05" db="EMBL/GenBank/DDBJ databases">
        <title>Horizontal transmission and recombination maintain forever young bacterial symbiont genomes.</title>
        <authorList>
            <person name="Russell S.L."/>
            <person name="Pepper-Tunick E."/>
            <person name="Svedberg J."/>
            <person name="Byrne A."/>
            <person name="Ruelas Castillo J."/>
            <person name="Vollmers C."/>
            <person name="Beinart R.A."/>
            <person name="Corbett-Detig R."/>
        </authorList>
    </citation>
    <scope>NUCLEOTIDE SEQUENCE [LARGE SCALE GENOMIC DNA]</scope>
    <source>
        <strain evidence="2">4727-3</strain>
    </source>
</reference>
<name>A0A7Z0MNN6_9GAMM</name>
<comment type="caution">
    <text evidence="2">The sequence shown here is derived from an EMBL/GenBank/DDBJ whole genome shotgun (WGS) entry which is preliminary data.</text>
</comment>